<evidence type="ECO:0000256" key="1">
    <source>
        <dbReference type="ARBA" id="ARBA00004173"/>
    </source>
</evidence>
<sequence length="207" mass="23736">MKIIDDEERNAHWNHVLKEGLKGCAVGMGLAALLVAGVKKRYPQQYMRYNASVKAAMWAMPTISVGAFFADEGSVKFDEQMYRGDFIEKAKKEKQAQWEQLSGTDKVLTFANDHKYKIIIGSWAASLWGSWHIVNRDKYMTTAQKAVQARVYAQAITVVLLLGTIFLSMHEKKLEESRPPPVPEWKRFLEEQQLKQQQQQQNKSTSQ</sequence>
<feature type="domain" description="HIG1" evidence="7">
    <location>
        <begin position="88"/>
        <end position="179"/>
    </location>
</feature>
<dbReference type="Proteomes" id="UP001338582">
    <property type="component" value="Chromosome 5"/>
</dbReference>
<accession>A0AAX4HEN4</accession>
<feature type="region of interest" description="Disordered" evidence="5">
    <location>
        <begin position="174"/>
        <end position="207"/>
    </location>
</feature>
<dbReference type="EMBL" id="CP138898">
    <property type="protein sequence ID" value="WPK27020.1"/>
    <property type="molecule type" value="Genomic_DNA"/>
</dbReference>
<evidence type="ECO:0000313" key="8">
    <source>
        <dbReference type="EMBL" id="WPK27020.1"/>
    </source>
</evidence>
<reference evidence="8 9" key="1">
    <citation type="submission" date="2023-10" db="EMBL/GenBank/DDBJ databases">
        <title>Draft Genome Sequence of Candida saopaulonensis from a very Premature Infant with Sepsis.</title>
        <authorList>
            <person name="Ning Y."/>
            <person name="Dai R."/>
            <person name="Xiao M."/>
            <person name="Xu Y."/>
            <person name="Yan Q."/>
            <person name="Zhang L."/>
        </authorList>
    </citation>
    <scope>NUCLEOTIDE SEQUENCE [LARGE SCALE GENOMIC DNA]</scope>
    <source>
        <strain evidence="8 9">19XY460</strain>
    </source>
</reference>
<keyword evidence="2 6" id="KW-0812">Transmembrane</keyword>
<dbReference type="RefSeq" id="XP_062879398.1">
    <property type="nucleotide sequence ID" value="XM_063023328.1"/>
</dbReference>
<evidence type="ECO:0000259" key="7">
    <source>
        <dbReference type="PROSITE" id="PS51503"/>
    </source>
</evidence>
<evidence type="ECO:0000256" key="4">
    <source>
        <dbReference type="ARBA" id="ARBA00023136"/>
    </source>
</evidence>
<evidence type="ECO:0000256" key="6">
    <source>
        <dbReference type="SAM" id="Phobius"/>
    </source>
</evidence>
<name>A0AAX4HEN4_9ASCO</name>
<dbReference type="AlphaFoldDB" id="A0AAX4HEN4"/>
<dbReference type="InterPro" id="IPR007667">
    <property type="entry name" value="Hypoxia_induced_domain"/>
</dbReference>
<feature type="compositionally biased region" description="Basic and acidic residues" evidence="5">
    <location>
        <begin position="174"/>
        <end position="193"/>
    </location>
</feature>
<dbReference type="PANTHER" id="PTHR28018">
    <property type="entry name" value="RESPIRATORY SUPERCOMPLEX FACTOR 2, MITOCHONDRIAL"/>
    <property type="match status" value="1"/>
</dbReference>
<dbReference type="PROSITE" id="PS51503">
    <property type="entry name" value="HIG1"/>
    <property type="match status" value="1"/>
</dbReference>
<organism evidence="8 9">
    <name type="scientific">Australozyma saopauloensis</name>
    <dbReference type="NCBI Taxonomy" id="291208"/>
    <lineage>
        <taxon>Eukaryota</taxon>
        <taxon>Fungi</taxon>
        <taxon>Dikarya</taxon>
        <taxon>Ascomycota</taxon>
        <taxon>Saccharomycotina</taxon>
        <taxon>Pichiomycetes</taxon>
        <taxon>Metschnikowiaceae</taxon>
        <taxon>Australozyma</taxon>
    </lineage>
</organism>
<keyword evidence="3 6" id="KW-1133">Transmembrane helix</keyword>
<evidence type="ECO:0000313" key="9">
    <source>
        <dbReference type="Proteomes" id="UP001338582"/>
    </source>
</evidence>
<feature type="transmembrane region" description="Helical" evidence="6">
    <location>
        <begin position="116"/>
        <end position="134"/>
    </location>
</feature>
<feature type="transmembrane region" description="Helical" evidence="6">
    <location>
        <begin position="149"/>
        <end position="169"/>
    </location>
</feature>
<evidence type="ECO:0000256" key="5">
    <source>
        <dbReference type="SAM" id="MobiDB-lite"/>
    </source>
</evidence>
<dbReference type="GO" id="GO:0033617">
    <property type="term" value="P:mitochondrial respiratory chain complex IV assembly"/>
    <property type="evidence" value="ECO:0007669"/>
    <property type="project" value="TreeGrafter"/>
</dbReference>
<dbReference type="GO" id="GO:0005739">
    <property type="term" value="C:mitochondrion"/>
    <property type="evidence" value="ECO:0007669"/>
    <property type="project" value="UniProtKB-SubCell"/>
</dbReference>
<dbReference type="PANTHER" id="PTHR28018:SF3">
    <property type="entry name" value="RESPIRATORY SUPERCOMPLEX FACTOR 2, MITOCHONDRIAL"/>
    <property type="match status" value="1"/>
</dbReference>
<dbReference type="GeneID" id="88175451"/>
<dbReference type="InterPro" id="IPR040153">
    <property type="entry name" value="Rcf2"/>
</dbReference>
<protein>
    <recommendedName>
        <fullName evidence="7">HIG1 domain-containing protein</fullName>
    </recommendedName>
</protein>
<evidence type="ECO:0000256" key="3">
    <source>
        <dbReference type="ARBA" id="ARBA00022989"/>
    </source>
</evidence>
<dbReference type="Pfam" id="PF04588">
    <property type="entry name" value="HIG_1_N"/>
    <property type="match status" value="1"/>
</dbReference>
<keyword evidence="4 6" id="KW-0472">Membrane</keyword>
<dbReference type="KEGG" id="asau:88175451"/>
<gene>
    <name evidence="8" type="ORF">PUMCH_004391</name>
</gene>
<proteinExistence type="predicted"/>
<comment type="subcellular location">
    <subcellularLocation>
        <location evidence="1">Mitochondrion</location>
    </subcellularLocation>
</comment>
<evidence type="ECO:0000256" key="2">
    <source>
        <dbReference type="ARBA" id="ARBA00022692"/>
    </source>
</evidence>
<keyword evidence="9" id="KW-1185">Reference proteome</keyword>